<keyword evidence="7" id="KW-1185">Reference proteome</keyword>
<dbReference type="OrthoDB" id="125514at2759"/>
<dbReference type="PANTHER" id="PTHR33657:SF8">
    <property type="entry name" value="DOMAIN PROTEIN, PUTATIVE (AFU_ORTHOLOGUE AFUA_5G00600)-RELATED"/>
    <property type="match status" value="1"/>
</dbReference>
<organism evidence="6 7">
    <name type="scientific">Phytophthora boehmeriae</name>
    <dbReference type="NCBI Taxonomy" id="109152"/>
    <lineage>
        <taxon>Eukaryota</taxon>
        <taxon>Sar</taxon>
        <taxon>Stramenopiles</taxon>
        <taxon>Oomycota</taxon>
        <taxon>Peronosporomycetes</taxon>
        <taxon>Peronosporales</taxon>
        <taxon>Peronosporaceae</taxon>
        <taxon>Phytophthora</taxon>
    </lineage>
</organism>
<evidence type="ECO:0000256" key="1">
    <source>
        <dbReference type="ARBA" id="ARBA00004613"/>
    </source>
</evidence>
<evidence type="ECO:0000256" key="4">
    <source>
        <dbReference type="ARBA" id="ARBA00023026"/>
    </source>
</evidence>
<evidence type="ECO:0000313" key="7">
    <source>
        <dbReference type="Proteomes" id="UP000693981"/>
    </source>
</evidence>
<protein>
    <submittedName>
        <fullName evidence="6">Uncharacterized protein</fullName>
    </submittedName>
</protein>
<name>A0A8T1WY80_9STRA</name>
<gene>
    <name evidence="6" type="ORF">PHYBOEH_010191</name>
</gene>
<feature type="chain" id="PRO_5035816137" evidence="5">
    <location>
        <begin position="22"/>
        <end position="234"/>
    </location>
</feature>
<keyword evidence="3" id="KW-0964">Secreted</keyword>
<dbReference type="GO" id="GO:0005576">
    <property type="term" value="C:extracellular region"/>
    <property type="evidence" value="ECO:0007669"/>
    <property type="project" value="UniProtKB-SubCell"/>
</dbReference>
<proteinExistence type="inferred from homology"/>
<dbReference type="InterPro" id="IPR008701">
    <property type="entry name" value="NPP1"/>
</dbReference>
<feature type="signal peptide" evidence="5">
    <location>
        <begin position="1"/>
        <end position="21"/>
    </location>
</feature>
<dbReference type="EMBL" id="JAGDFL010000069">
    <property type="protein sequence ID" value="KAG7398867.1"/>
    <property type="molecule type" value="Genomic_DNA"/>
</dbReference>
<comment type="caution">
    <text evidence="6">The sequence shown here is derived from an EMBL/GenBank/DDBJ whole genome shotgun (WGS) entry which is preliminary data.</text>
</comment>
<dbReference type="PIRSF" id="PIRSF029958">
    <property type="entry name" value="Necrosis-inducing_protein"/>
    <property type="match status" value="1"/>
</dbReference>
<dbReference type="AlphaFoldDB" id="A0A8T1WY80"/>
<dbReference type="Pfam" id="PF05630">
    <property type="entry name" value="NPP1"/>
    <property type="match status" value="1"/>
</dbReference>
<dbReference type="PANTHER" id="PTHR33657">
    <property type="entry name" value="DOMAIN PROTEIN, PUTATIVE (AFU_ORTHOLOGUE AFUA_5G00600)-RELATED"/>
    <property type="match status" value="1"/>
</dbReference>
<sequence>MNLFLILVPGLLAATLLHIDATIIDHDKVQPFAQPEPVTISEKAGVMFKPTLNIHSGCHSFPAVNAEGETTGGLKPTGDTEGCRDAPLGSQVYGRGAWYQDYWAIMYSWYYPKGYWASFTTRRHDWSCAILWIDNPEFETPTIKGISTCHGDSSFDTIAPPGRFSTRFYHGIFPLFGGAFTDWTSLTGDSQDLIMWDQLTDAARAALNTTDFGNAKVPFNDENFEKKLKKAWPF</sequence>
<keyword evidence="5" id="KW-0732">Signal</keyword>
<keyword evidence="4" id="KW-0843">Virulence</keyword>
<comment type="similarity">
    <text evidence="2">Belongs to the Necrosis inducing protein (NPP1) family.</text>
</comment>
<reference evidence="6" key="1">
    <citation type="submission" date="2021-02" db="EMBL/GenBank/DDBJ databases">
        <authorList>
            <person name="Palmer J.M."/>
        </authorList>
    </citation>
    <scope>NUCLEOTIDE SEQUENCE</scope>
    <source>
        <strain evidence="6">SCRP23</strain>
    </source>
</reference>
<evidence type="ECO:0000256" key="5">
    <source>
        <dbReference type="SAM" id="SignalP"/>
    </source>
</evidence>
<accession>A0A8T1WY80</accession>
<comment type="subcellular location">
    <subcellularLocation>
        <location evidence="1">Secreted</location>
    </subcellularLocation>
</comment>
<dbReference type="Proteomes" id="UP000693981">
    <property type="component" value="Unassembled WGS sequence"/>
</dbReference>
<evidence type="ECO:0000256" key="3">
    <source>
        <dbReference type="ARBA" id="ARBA00022525"/>
    </source>
</evidence>
<evidence type="ECO:0000256" key="2">
    <source>
        <dbReference type="ARBA" id="ARBA00009520"/>
    </source>
</evidence>
<evidence type="ECO:0000313" key="6">
    <source>
        <dbReference type="EMBL" id="KAG7398867.1"/>
    </source>
</evidence>